<accession>A0A8H4R6S2</accession>
<feature type="compositionally biased region" description="Polar residues" evidence="1">
    <location>
        <begin position="315"/>
        <end position="327"/>
    </location>
</feature>
<dbReference type="EMBL" id="JAACJL010000001">
    <property type="protein sequence ID" value="KAF4623304.1"/>
    <property type="molecule type" value="Genomic_DNA"/>
</dbReference>
<feature type="region of interest" description="Disordered" evidence="1">
    <location>
        <begin position="290"/>
        <end position="345"/>
    </location>
</feature>
<keyword evidence="3" id="KW-1185">Reference proteome</keyword>
<dbReference type="AlphaFoldDB" id="A0A8H4R6S2"/>
<sequence>MSSKENSLLNFLDEFKAFDADALAASAQRAVEIIIPLCKMEHSSGSHVTKKEIQQQLQTYAQAVDFSVQAAMEGYNITKEVLTVLSTIHETTADERREFLEGTLEMTNKGYEQAREAHRRFIRVRAAVDVLVQDMKAEVHTNKHIRFPKFSFSAGRIVDTILKRFSEVRDELDHSVQDLEEFARILNNFARWWIDMSTATKSEIQRTRVVADNLGNAEKTRISGIVKKWDAHGDKYFKYITKMNAVQDHYPEIFKLPLAKQEEVASQRSESPPPTYFRSENTPAHFEKKEQATTTMFQSPLAKQEQEVAERSMSPAPSYTHVGNTPASFEKENPAKTTQRQSEDRRMLACTPDDNGGSYISASLAMVKKLPDDHCFLQFDIQHHQSHRLRVSHMDLTFSFRVGSSHSSLAIRGLAPKESIGARNEEAHSKKVGASIPVKAYGAGGEINAEYQVAKVVEHATVIRGSIRGKNESCAKWTVDENSSAMTGVPSHFCVALVVKYSGVFTLNLAIEAKQSGSWLKLWHDGPEIRITGSKEINIDSLEGHYKAGWPLSRSPAEWNDWLGEITGDVSGGSVFHAQSPVRRYTGP</sequence>
<reference evidence="2 3" key="1">
    <citation type="submission" date="2019-12" db="EMBL/GenBank/DDBJ databases">
        <authorList>
            <person name="Floudas D."/>
            <person name="Bentzer J."/>
            <person name="Ahren D."/>
            <person name="Johansson T."/>
            <person name="Persson P."/>
            <person name="Tunlid A."/>
        </authorList>
    </citation>
    <scope>NUCLEOTIDE SEQUENCE [LARGE SCALE GENOMIC DNA]</scope>
    <source>
        <strain evidence="2 3">CBS 102.39</strain>
    </source>
</reference>
<organism evidence="2 3">
    <name type="scientific">Agrocybe pediades</name>
    <dbReference type="NCBI Taxonomy" id="84607"/>
    <lineage>
        <taxon>Eukaryota</taxon>
        <taxon>Fungi</taxon>
        <taxon>Dikarya</taxon>
        <taxon>Basidiomycota</taxon>
        <taxon>Agaricomycotina</taxon>
        <taxon>Agaricomycetes</taxon>
        <taxon>Agaricomycetidae</taxon>
        <taxon>Agaricales</taxon>
        <taxon>Agaricineae</taxon>
        <taxon>Strophariaceae</taxon>
        <taxon>Agrocybe</taxon>
    </lineage>
</organism>
<evidence type="ECO:0000313" key="3">
    <source>
        <dbReference type="Proteomes" id="UP000521872"/>
    </source>
</evidence>
<gene>
    <name evidence="2" type="ORF">D9613_002300</name>
</gene>
<evidence type="ECO:0000256" key="1">
    <source>
        <dbReference type="SAM" id="MobiDB-lite"/>
    </source>
</evidence>
<dbReference type="Proteomes" id="UP000521872">
    <property type="component" value="Unassembled WGS sequence"/>
</dbReference>
<name>A0A8H4R6S2_9AGAR</name>
<evidence type="ECO:0000313" key="2">
    <source>
        <dbReference type="EMBL" id="KAF4623304.1"/>
    </source>
</evidence>
<comment type="caution">
    <text evidence="2">The sequence shown here is derived from an EMBL/GenBank/DDBJ whole genome shotgun (WGS) entry which is preliminary data.</text>
</comment>
<protein>
    <submittedName>
        <fullName evidence="2">Uncharacterized protein</fullName>
    </submittedName>
</protein>
<proteinExistence type="predicted"/>